<organism evidence="2 3">
    <name type="scientific">Brenneria rubrifaciens</name>
    <dbReference type="NCBI Taxonomy" id="55213"/>
    <lineage>
        <taxon>Bacteria</taxon>
        <taxon>Pseudomonadati</taxon>
        <taxon>Pseudomonadota</taxon>
        <taxon>Gammaproteobacteria</taxon>
        <taxon>Enterobacterales</taxon>
        <taxon>Pectobacteriaceae</taxon>
        <taxon>Brenneria</taxon>
    </lineage>
</organism>
<evidence type="ECO:0000256" key="1">
    <source>
        <dbReference type="SAM" id="MobiDB-lite"/>
    </source>
</evidence>
<dbReference type="InterPro" id="IPR025262">
    <property type="entry name" value="QseG"/>
</dbReference>
<evidence type="ECO:0000313" key="2">
    <source>
        <dbReference type="EMBL" id="QCR09353.1"/>
    </source>
</evidence>
<accession>A0A4V1FA01</accession>
<evidence type="ECO:0000313" key="3">
    <source>
        <dbReference type="Proteomes" id="UP000299580"/>
    </source>
</evidence>
<feature type="compositionally biased region" description="Polar residues" evidence="1">
    <location>
        <begin position="237"/>
        <end position="249"/>
    </location>
</feature>
<proteinExistence type="predicted"/>
<dbReference type="KEGG" id="brb:EH207_12945"/>
<dbReference type="OrthoDB" id="6485482at2"/>
<gene>
    <name evidence="2" type="primary">qseG</name>
    <name evidence="2" type="ORF">EH207_12945</name>
</gene>
<keyword evidence="3" id="KW-1185">Reference proteome</keyword>
<dbReference type="RefSeq" id="WP_137714360.1">
    <property type="nucleotide sequence ID" value="NZ_CP034035.1"/>
</dbReference>
<dbReference type="AlphaFoldDB" id="A0A4V1FA01"/>
<feature type="region of interest" description="Disordered" evidence="1">
    <location>
        <begin position="219"/>
        <end position="275"/>
    </location>
</feature>
<dbReference type="Proteomes" id="UP000299580">
    <property type="component" value="Chromosome"/>
</dbReference>
<dbReference type="NCBIfam" id="NF007997">
    <property type="entry name" value="PRK10722.1"/>
    <property type="match status" value="1"/>
</dbReference>
<reference evidence="2 3" key="1">
    <citation type="submission" date="2018-11" db="EMBL/GenBank/DDBJ databases">
        <title>Genome sequences of Brenneria nigrifluens and Brenneria rubrifaciens.</title>
        <authorList>
            <person name="Poret-Peterson A.T."/>
            <person name="McClean A.E."/>
            <person name="Kluepfel D.A."/>
        </authorList>
    </citation>
    <scope>NUCLEOTIDE SEQUENCE [LARGE SCALE GENOMIC DNA]</scope>
    <source>
        <strain evidence="2 3">6D370</strain>
    </source>
</reference>
<sequence length="275" mass="31378">MNAWFARPCPQRVLSDVSLNRVLKAVVMFFPILLTACNSHVNGNLLSWNAESPSPKERVTNYRIAQCDHLWQVDDPEAMDNALYWLRAMDCAGRLTQVQAREEAQRLEGESWAHAFKQGILLDNSGITQSERRQMLKQINVYRLDFPAALRPLVQTWRDRQTLLLALSDEHLRYKRLQESSDRQLDALRTQQRHLQYQLETTARKLENLTDIERQLSSRKQLSGELPENDVDHRANASGNRSAQKSTAAPTKADDTYTPAAETGNATTKKGPKNP</sequence>
<protein>
    <submittedName>
        <fullName evidence="2">Two-component system QseEF-associated lipoprotein QseG</fullName>
    </submittedName>
</protein>
<dbReference type="EMBL" id="CP034035">
    <property type="protein sequence ID" value="QCR09353.1"/>
    <property type="molecule type" value="Genomic_DNA"/>
</dbReference>
<dbReference type="Pfam" id="PF13942">
    <property type="entry name" value="Lipoprotein_20"/>
    <property type="match status" value="1"/>
</dbReference>
<name>A0A4V1FA01_9GAMM</name>
<keyword evidence="2" id="KW-0449">Lipoprotein</keyword>